<organism evidence="9 10">
    <name type="scientific">Miscanthus lutarioriparius</name>
    <dbReference type="NCBI Taxonomy" id="422564"/>
    <lineage>
        <taxon>Eukaryota</taxon>
        <taxon>Viridiplantae</taxon>
        <taxon>Streptophyta</taxon>
        <taxon>Embryophyta</taxon>
        <taxon>Tracheophyta</taxon>
        <taxon>Spermatophyta</taxon>
        <taxon>Magnoliopsida</taxon>
        <taxon>Liliopsida</taxon>
        <taxon>Poales</taxon>
        <taxon>Poaceae</taxon>
        <taxon>PACMAD clade</taxon>
        <taxon>Panicoideae</taxon>
        <taxon>Andropogonodae</taxon>
        <taxon>Andropogoneae</taxon>
        <taxon>Saccharinae</taxon>
        <taxon>Miscanthus</taxon>
    </lineage>
</organism>
<evidence type="ECO:0000313" key="10">
    <source>
        <dbReference type="Proteomes" id="UP000604825"/>
    </source>
</evidence>
<reference evidence="9" key="1">
    <citation type="submission" date="2020-10" db="EMBL/GenBank/DDBJ databases">
        <authorList>
            <person name="Han B."/>
            <person name="Lu T."/>
            <person name="Zhao Q."/>
            <person name="Huang X."/>
            <person name="Zhao Y."/>
        </authorList>
    </citation>
    <scope>NUCLEOTIDE SEQUENCE</scope>
</reference>
<feature type="domain" description="Vps53 C-terminal" evidence="8">
    <location>
        <begin position="539"/>
        <end position="584"/>
    </location>
</feature>
<evidence type="ECO:0000256" key="2">
    <source>
        <dbReference type="ARBA" id="ARBA00004481"/>
    </source>
</evidence>
<feature type="domain" description="Vps53 N-terminal" evidence="7">
    <location>
        <begin position="31"/>
        <end position="198"/>
    </location>
</feature>
<evidence type="ECO:0000256" key="4">
    <source>
        <dbReference type="ARBA" id="ARBA00022753"/>
    </source>
</evidence>
<dbReference type="OrthoDB" id="10261632at2759"/>
<evidence type="ECO:0000259" key="7">
    <source>
        <dbReference type="Pfam" id="PF04100"/>
    </source>
</evidence>
<keyword evidence="5" id="KW-0333">Golgi apparatus</keyword>
<dbReference type="GO" id="GO:0000938">
    <property type="term" value="C:GARP complex"/>
    <property type="evidence" value="ECO:0007669"/>
    <property type="project" value="InterPro"/>
</dbReference>
<comment type="caution">
    <text evidence="9">The sequence shown here is derived from an EMBL/GenBank/DDBJ whole genome shotgun (WGS) entry which is preliminary data.</text>
</comment>
<gene>
    <name evidence="9" type="ORF">NCGR_LOCUS66999</name>
</gene>
<dbReference type="EMBL" id="CAJGYO010000626">
    <property type="protein sequence ID" value="CAD6342901.1"/>
    <property type="molecule type" value="Genomic_DNA"/>
</dbReference>
<keyword evidence="6" id="KW-0472">Membrane</keyword>
<dbReference type="InterPro" id="IPR031745">
    <property type="entry name" value="Vps53_C"/>
</dbReference>
<keyword evidence="4" id="KW-0967">Endosome</keyword>
<dbReference type="PANTHER" id="PTHR12820:SF0">
    <property type="entry name" value="VACUOLAR PROTEIN SORTING-ASSOCIATED PROTEIN 53 HOMOLOG"/>
    <property type="match status" value="1"/>
</dbReference>
<evidence type="ECO:0000256" key="5">
    <source>
        <dbReference type="ARBA" id="ARBA00023034"/>
    </source>
</evidence>
<evidence type="ECO:0000313" key="9">
    <source>
        <dbReference type="EMBL" id="CAD6342901.1"/>
    </source>
</evidence>
<proteinExistence type="inferred from homology"/>
<evidence type="ECO:0000256" key="1">
    <source>
        <dbReference type="ARBA" id="ARBA00004150"/>
    </source>
</evidence>
<dbReference type="GO" id="GO:0005829">
    <property type="term" value="C:cytosol"/>
    <property type="evidence" value="ECO:0007669"/>
    <property type="project" value="GOC"/>
</dbReference>
<dbReference type="GO" id="GO:0042147">
    <property type="term" value="P:retrograde transport, endosome to Golgi"/>
    <property type="evidence" value="ECO:0007669"/>
    <property type="project" value="InterPro"/>
</dbReference>
<dbReference type="Pfam" id="PF04100">
    <property type="entry name" value="Vps53_N"/>
    <property type="match status" value="1"/>
</dbReference>
<comment type="similarity">
    <text evidence="3">Belongs to the VPS53 family.</text>
</comment>
<name>A0A811SJ90_9POAL</name>
<evidence type="ECO:0000259" key="8">
    <source>
        <dbReference type="Pfam" id="PF16854"/>
    </source>
</evidence>
<dbReference type="InterPro" id="IPR007234">
    <property type="entry name" value="Vps53_N"/>
</dbReference>
<evidence type="ECO:0000256" key="6">
    <source>
        <dbReference type="ARBA" id="ARBA00023136"/>
    </source>
</evidence>
<evidence type="ECO:0000256" key="3">
    <source>
        <dbReference type="ARBA" id="ARBA00008628"/>
    </source>
</evidence>
<sequence>MRLFQLCCCSELLGGVVVGRGAADAKDTDFAVEQLQVMASKSGSIKEAAARLEAVNQLCTHFEAYRDVPKITELREKFKNIKKILKSHVFSDFSSLGTGKETEDPMLLQQLSDACLVVDALEPSVREELVKNFCSKELTSYRQIFEGAELAKLDKTERRYAWIKRRLRSNEDTWKIFPPSWHVDYLLCIQFCKITRKKDGKQGRKSNEHSIKQHAGFLGDQKKLKAVQRIDKEPNIVQLISGGLMIVFPKLACRATGFSIQYHLFLFTIFATELYASVGSYRAVFQRIPRPMLAKLYARLPKGGTGIVAAATGTDGQIRTSDRGERMICYIVNTAEYCHQTSGELAENVAKMINPQFADKVDMSEVQALVINQSKILLDPLCYSVASFADIRSVCFEPQKDYWPYALVHVLDEKCYNTGVCHMSYCSNDVMHFCSCGSGGVWLVVQGYSTLKCHLLACEHAKMALRVEQMFEFLLDSLLRARYVNGISSILSSSIPVLGTLLSPTYFQYFLDKLAASLGPRFYLNIYKCKHISETGAQQMLLDTQAVKTILLDIPALGKQSTGAASYSKFVSREMSKAEALLKGLKKADQQTILEDFNKHAPAPAPAIKHPVVAPTVAPPVATASVQIVTSVATPAVSITPSMVSLKGALANQEDVLARAAALGRGAATTGFKRFLALTEAAKDRKDGPFRKLFNA</sequence>
<dbReference type="Pfam" id="PF16854">
    <property type="entry name" value="VPS53_C"/>
    <property type="match status" value="1"/>
</dbReference>
<accession>A0A811SJ90</accession>
<dbReference type="PANTHER" id="PTHR12820">
    <property type="entry name" value="VACUOLAR SORTING PROTEIN 53"/>
    <property type="match status" value="1"/>
</dbReference>
<dbReference type="GO" id="GO:0010008">
    <property type="term" value="C:endosome membrane"/>
    <property type="evidence" value="ECO:0007669"/>
    <property type="project" value="UniProtKB-SubCell"/>
</dbReference>
<dbReference type="Proteomes" id="UP000604825">
    <property type="component" value="Unassembled WGS sequence"/>
</dbReference>
<protein>
    <submittedName>
        <fullName evidence="9">Uncharacterized protein</fullName>
    </submittedName>
</protein>
<comment type="subcellular location">
    <subcellularLocation>
        <location evidence="2">Endosome membrane</location>
        <topology evidence="2">Peripheral membrane protein</topology>
    </subcellularLocation>
    <subcellularLocation>
        <location evidence="1">Golgi apparatus</location>
        <location evidence="1">trans-Golgi network membrane</location>
        <topology evidence="1">Peripheral membrane protein</topology>
    </subcellularLocation>
</comment>
<keyword evidence="10" id="KW-1185">Reference proteome</keyword>
<dbReference type="AlphaFoldDB" id="A0A811SJ90"/>
<dbReference type="InterPro" id="IPR039766">
    <property type="entry name" value="Vps53"/>
</dbReference>